<dbReference type="PIRSF" id="PIRSF006603">
    <property type="entry name" value="DinF"/>
    <property type="match status" value="1"/>
</dbReference>
<dbReference type="PANTHER" id="PTHR43549">
    <property type="entry name" value="MULTIDRUG RESISTANCE PROTEIN YPNP-RELATED"/>
    <property type="match status" value="1"/>
</dbReference>
<feature type="transmembrane region" description="Helical" evidence="7">
    <location>
        <begin position="418"/>
        <end position="441"/>
    </location>
</feature>
<keyword evidence="5 7" id="KW-1133">Transmembrane helix</keyword>
<organism evidence="8 9">
    <name type="scientific">Reinekea marinisedimentorum</name>
    <dbReference type="NCBI Taxonomy" id="230495"/>
    <lineage>
        <taxon>Bacteria</taxon>
        <taxon>Pseudomonadati</taxon>
        <taxon>Pseudomonadota</taxon>
        <taxon>Gammaproteobacteria</taxon>
        <taxon>Oceanospirillales</taxon>
        <taxon>Saccharospirillaceae</taxon>
        <taxon>Reinekea</taxon>
    </lineage>
</organism>
<evidence type="ECO:0000256" key="7">
    <source>
        <dbReference type="SAM" id="Phobius"/>
    </source>
</evidence>
<dbReference type="InterPro" id="IPR052031">
    <property type="entry name" value="Membrane_Transporter-Flippase"/>
</dbReference>
<evidence type="ECO:0000256" key="6">
    <source>
        <dbReference type="ARBA" id="ARBA00023136"/>
    </source>
</evidence>
<reference evidence="8 9" key="1">
    <citation type="submission" date="2019-03" db="EMBL/GenBank/DDBJ databases">
        <title>Genomic Encyclopedia of Archaeal and Bacterial Type Strains, Phase II (KMG-II): from individual species to whole genera.</title>
        <authorList>
            <person name="Goeker M."/>
        </authorList>
    </citation>
    <scope>NUCLEOTIDE SEQUENCE [LARGE SCALE GENOMIC DNA]</scope>
    <source>
        <strain evidence="8 9">DSM 15388</strain>
    </source>
</reference>
<evidence type="ECO:0000256" key="4">
    <source>
        <dbReference type="ARBA" id="ARBA00022692"/>
    </source>
</evidence>
<dbReference type="PANTHER" id="PTHR43549:SF2">
    <property type="entry name" value="MULTIDRUG RESISTANCE PROTEIN NORM-RELATED"/>
    <property type="match status" value="1"/>
</dbReference>
<feature type="transmembrane region" description="Helical" evidence="7">
    <location>
        <begin position="21"/>
        <end position="40"/>
    </location>
</feature>
<evidence type="ECO:0000256" key="2">
    <source>
        <dbReference type="ARBA" id="ARBA00022448"/>
    </source>
</evidence>
<dbReference type="GO" id="GO:0005886">
    <property type="term" value="C:plasma membrane"/>
    <property type="evidence" value="ECO:0007669"/>
    <property type="project" value="UniProtKB-SubCell"/>
</dbReference>
<gene>
    <name evidence="8" type="ORF">BCF53_1163</name>
</gene>
<name>A0A4R3I0U5_9GAMM</name>
<keyword evidence="4 7" id="KW-0812">Transmembrane</keyword>
<feature type="transmembrane region" description="Helical" evidence="7">
    <location>
        <begin position="99"/>
        <end position="122"/>
    </location>
</feature>
<dbReference type="EMBL" id="SLZR01000016">
    <property type="protein sequence ID" value="TCS38195.1"/>
    <property type="molecule type" value="Genomic_DNA"/>
</dbReference>
<keyword evidence="9" id="KW-1185">Reference proteome</keyword>
<dbReference type="InterPro" id="IPR002528">
    <property type="entry name" value="MATE_fam"/>
</dbReference>
<evidence type="ECO:0000256" key="5">
    <source>
        <dbReference type="ARBA" id="ARBA00022989"/>
    </source>
</evidence>
<evidence type="ECO:0000256" key="3">
    <source>
        <dbReference type="ARBA" id="ARBA00022475"/>
    </source>
</evidence>
<feature type="transmembrane region" description="Helical" evidence="7">
    <location>
        <begin position="193"/>
        <end position="213"/>
    </location>
</feature>
<evidence type="ECO:0000313" key="8">
    <source>
        <dbReference type="EMBL" id="TCS38195.1"/>
    </source>
</evidence>
<feature type="transmembrane region" description="Helical" evidence="7">
    <location>
        <begin position="52"/>
        <end position="78"/>
    </location>
</feature>
<proteinExistence type="predicted"/>
<protein>
    <submittedName>
        <fullName evidence="8">Putative MATE family efflux protein</fullName>
    </submittedName>
</protein>
<dbReference type="RefSeq" id="WP_132702900.1">
    <property type="nucleotide sequence ID" value="NZ_SLZR01000016.1"/>
</dbReference>
<keyword evidence="3" id="KW-1003">Cell membrane</keyword>
<keyword evidence="2" id="KW-0813">Transport</keyword>
<dbReference type="Pfam" id="PF01554">
    <property type="entry name" value="MatE"/>
    <property type="match status" value="2"/>
</dbReference>
<dbReference type="OrthoDB" id="9806302at2"/>
<dbReference type="InterPro" id="IPR048279">
    <property type="entry name" value="MdtK-like"/>
</dbReference>
<dbReference type="Proteomes" id="UP000295793">
    <property type="component" value="Unassembled WGS sequence"/>
</dbReference>
<evidence type="ECO:0000313" key="9">
    <source>
        <dbReference type="Proteomes" id="UP000295793"/>
    </source>
</evidence>
<dbReference type="AlphaFoldDB" id="A0A4R3I0U5"/>
<comment type="subcellular location">
    <subcellularLocation>
        <location evidence="1">Cell inner membrane</location>
        <topology evidence="1">Multi-pass membrane protein</topology>
    </subcellularLocation>
</comment>
<feature type="transmembrane region" description="Helical" evidence="7">
    <location>
        <begin position="134"/>
        <end position="156"/>
    </location>
</feature>
<evidence type="ECO:0000256" key="1">
    <source>
        <dbReference type="ARBA" id="ARBA00004429"/>
    </source>
</evidence>
<feature type="transmembrane region" description="Helical" evidence="7">
    <location>
        <begin position="357"/>
        <end position="380"/>
    </location>
</feature>
<accession>A0A4R3I0U5</accession>
<feature type="transmembrane region" description="Helical" evidence="7">
    <location>
        <begin position="387"/>
        <end position="412"/>
    </location>
</feature>
<dbReference type="GO" id="GO:0042910">
    <property type="term" value="F:xenobiotic transmembrane transporter activity"/>
    <property type="evidence" value="ECO:0007669"/>
    <property type="project" value="InterPro"/>
</dbReference>
<sequence length="466" mass="52045">MSAALDLHQDPIRTLVFKMTTPLMLAGLVTTSYNFVDMIFASRLGSVEVASIAFVAPFFMMLQALAIGVIRGGISIIATLLGQQEQKEASAYATQLRLLVVWLSLIFAVPGFFVLPVIMRAAGVSDELFSNSVTYSRILFCSIPLMLMFQLYLSFFKSQGKMKTISRVSIFGVACNAALNAVFLFVFHFEIDGLAYASLLTTFTQLLIIYVLYRREEQEFTVAWRKLPGYSALQIWKRLLAVGLPLSLSQASTHFGFMVLNIFIVQYGHQAVAAFAIGNRIHSLLFFPSKEIASGLIPLIAQNWGRGAIDRVRETIKVGLGFALAFGVFAAVVIQLIKYPLAHFLTNDDPETYRHVINYIGLVGWTVIAWALFHTFMGIFISFQKTLFALAVDIVRLWGIRIPGILLFYHFMPELAEYGIWNTMFISNTVTMFFAIGYFFVMIPPMLRQAEAEKPLVSADGRGSLA</sequence>
<comment type="caution">
    <text evidence="8">The sequence shown here is derived from an EMBL/GenBank/DDBJ whole genome shotgun (WGS) entry which is preliminary data.</text>
</comment>
<feature type="transmembrane region" description="Helical" evidence="7">
    <location>
        <begin position="318"/>
        <end position="337"/>
    </location>
</feature>
<keyword evidence="6 7" id="KW-0472">Membrane</keyword>
<dbReference type="NCBIfam" id="TIGR00797">
    <property type="entry name" value="matE"/>
    <property type="match status" value="1"/>
</dbReference>
<dbReference type="GO" id="GO:0015297">
    <property type="term" value="F:antiporter activity"/>
    <property type="evidence" value="ECO:0007669"/>
    <property type="project" value="InterPro"/>
</dbReference>
<feature type="transmembrane region" description="Helical" evidence="7">
    <location>
        <begin position="168"/>
        <end position="187"/>
    </location>
</feature>